<evidence type="ECO:0000313" key="3">
    <source>
        <dbReference type="EMBL" id="MEJ2885738.1"/>
    </source>
</evidence>
<dbReference type="RefSeq" id="WP_337712201.1">
    <property type="nucleotide sequence ID" value="NZ_JBBEGL010000001.1"/>
</dbReference>
<protein>
    <submittedName>
        <fullName evidence="3">Uncharacterized protein</fullName>
    </submittedName>
</protein>
<feature type="transmembrane region" description="Helical" evidence="2">
    <location>
        <begin position="6"/>
        <end position="23"/>
    </location>
</feature>
<dbReference type="Proteomes" id="UP001370100">
    <property type="component" value="Unassembled WGS sequence"/>
</dbReference>
<keyword evidence="4" id="KW-1185">Reference proteome</keyword>
<evidence type="ECO:0000256" key="1">
    <source>
        <dbReference type="SAM" id="MobiDB-lite"/>
    </source>
</evidence>
<evidence type="ECO:0000313" key="4">
    <source>
        <dbReference type="Proteomes" id="UP001370100"/>
    </source>
</evidence>
<feature type="region of interest" description="Disordered" evidence="1">
    <location>
        <begin position="36"/>
        <end position="60"/>
    </location>
</feature>
<name>A0ABU8N037_9PSEU</name>
<dbReference type="EMBL" id="JBBEGL010000001">
    <property type="protein sequence ID" value="MEJ2885738.1"/>
    <property type="molecule type" value="Genomic_DNA"/>
</dbReference>
<keyword evidence="2" id="KW-0472">Membrane</keyword>
<reference evidence="3 4" key="1">
    <citation type="submission" date="2024-03" db="EMBL/GenBank/DDBJ databases">
        <title>Actinomycetospora sp. OC33-EN06, a novel actinomycete isolated from wild orchid (Aerides multiflora).</title>
        <authorList>
            <person name="Suriyachadkun C."/>
        </authorList>
    </citation>
    <scope>NUCLEOTIDE SEQUENCE [LARGE SCALE GENOMIC DNA]</scope>
    <source>
        <strain evidence="3 4">OC33-EN06</strain>
    </source>
</reference>
<gene>
    <name evidence="3" type="ORF">WCD41_04700</name>
</gene>
<accession>A0ABU8N037</accession>
<evidence type="ECO:0000256" key="2">
    <source>
        <dbReference type="SAM" id="Phobius"/>
    </source>
</evidence>
<keyword evidence="2" id="KW-1133">Transmembrane helix</keyword>
<keyword evidence="2" id="KW-0812">Transmembrane</keyword>
<comment type="caution">
    <text evidence="3">The sequence shown here is derived from an EMBL/GenBank/DDBJ whole genome shotgun (WGS) entry which is preliminary data.</text>
</comment>
<proteinExistence type="predicted"/>
<sequence>MSAVAVVELIAWILSAILAIWLVSDLVRTGRRHDESSLVNAPDPLEDPPAPADGAGVRSA</sequence>
<organism evidence="3 4">
    <name type="scientific">Actinomycetospora aeridis</name>
    <dbReference type="NCBI Taxonomy" id="3129231"/>
    <lineage>
        <taxon>Bacteria</taxon>
        <taxon>Bacillati</taxon>
        <taxon>Actinomycetota</taxon>
        <taxon>Actinomycetes</taxon>
        <taxon>Pseudonocardiales</taxon>
        <taxon>Pseudonocardiaceae</taxon>
        <taxon>Actinomycetospora</taxon>
    </lineage>
</organism>